<feature type="compositionally biased region" description="Polar residues" evidence="3">
    <location>
        <begin position="331"/>
        <end position="344"/>
    </location>
</feature>
<comment type="caution">
    <text evidence="5">The sequence shown here is derived from an EMBL/GenBank/DDBJ whole genome shotgun (WGS) entry which is preliminary data.</text>
</comment>
<keyword evidence="2" id="KW-0067">ATP-binding</keyword>
<evidence type="ECO:0000256" key="1">
    <source>
        <dbReference type="ARBA" id="ARBA00022741"/>
    </source>
</evidence>
<reference evidence="5 6" key="1">
    <citation type="submission" date="2017-08" db="EMBL/GenBank/DDBJ databases">
        <title>Acidophilic green algal genome provides insights into adaptation to an acidic environment.</title>
        <authorList>
            <person name="Hirooka S."/>
            <person name="Hirose Y."/>
            <person name="Kanesaki Y."/>
            <person name="Higuchi S."/>
            <person name="Fujiwara T."/>
            <person name="Onuma R."/>
            <person name="Era A."/>
            <person name="Ohbayashi R."/>
            <person name="Uzuka A."/>
            <person name="Nozaki H."/>
            <person name="Yoshikawa H."/>
            <person name="Miyagishima S.Y."/>
        </authorList>
    </citation>
    <scope>NUCLEOTIDE SEQUENCE [LARGE SCALE GENOMIC DNA]</scope>
    <source>
        <strain evidence="5 6">NIES-2499</strain>
    </source>
</reference>
<dbReference type="Gene3D" id="3.40.50.300">
    <property type="entry name" value="P-loop containing nucleotide triphosphate hydrolases"/>
    <property type="match status" value="2"/>
</dbReference>
<dbReference type="OrthoDB" id="27435at2759"/>
<gene>
    <name evidence="5" type="ORF">CEUSTIGMA_g6446.t1</name>
</gene>
<evidence type="ECO:0000313" key="5">
    <source>
        <dbReference type="EMBL" id="GAX79006.1"/>
    </source>
</evidence>
<dbReference type="InterPro" id="IPR050168">
    <property type="entry name" value="AAA_ATPase_domain"/>
</dbReference>
<dbReference type="PROSITE" id="PS00674">
    <property type="entry name" value="AAA"/>
    <property type="match status" value="2"/>
</dbReference>
<feature type="region of interest" description="Disordered" evidence="3">
    <location>
        <begin position="75"/>
        <end position="142"/>
    </location>
</feature>
<evidence type="ECO:0000256" key="2">
    <source>
        <dbReference type="ARBA" id="ARBA00022840"/>
    </source>
</evidence>
<dbReference type="SMART" id="SM00382">
    <property type="entry name" value="AAA"/>
    <property type="match status" value="2"/>
</dbReference>
<dbReference type="EMBL" id="BEGY01000038">
    <property type="protein sequence ID" value="GAX79006.1"/>
    <property type="molecule type" value="Genomic_DNA"/>
</dbReference>
<feature type="domain" description="AAA+ ATPase" evidence="4">
    <location>
        <begin position="622"/>
        <end position="785"/>
    </location>
</feature>
<keyword evidence="6" id="KW-1185">Reference proteome</keyword>
<dbReference type="GO" id="GO:0005524">
    <property type="term" value="F:ATP binding"/>
    <property type="evidence" value="ECO:0007669"/>
    <property type="project" value="UniProtKB-KW"/>
</dbReference>
<dbReference type="InterPro" id="IPR003959">
    <property type="entry name" value="ATPase_AAA_core"/>
</dbReference>
<evidence type="ECO:0000256" key="3">
    <source>
        <dbReference type="SAM" id="MobiDB-lite"/>
    </source>
</evidence>
<sequence>MDDFITLRQLQGCLGGEECLTAVVTHTLSSSSSASTPPASLPSTQHWVLLPPEAMLKARLTAGAYVMVALTRSPSIDDNSSHGAQGIGLPASSGRLLSPAAQQVAAQPGSRRKKQDVVASHGGSTASSVNSHVASPQQQPQIHNSVAVTTSFSTASGPALNPDSCLIQGLLQLQQQQQQESPCTADDKTNVLLPDIGQYVVCAAAWPGGSKMSRGTIALSPSVNDMMLCCEVAPSSSSSSTKVPLEGRTVAVFGVGSGTSGTPNSKGMIMSETTVPEPCMELVLEACTASETMSPVRGAAGGQAALSLSSPTPAIQGSSGGGGNKGGSSSPAAQQQHHINSSGSGVRPSTAAGRQAAAGAGRSWPLRLLSRLTSSTSSSSTSSLAPLSAAQRALISNIMLKHLDGQVLLPGNPVPIPLLGVTLLCRCLLTTATGSTALCTAPASGATSSLSSSPSPASNHKTVVIRAVKIQAGLTKLTLLLPGEQCDLILGSPGGLSSSLSSRSGATGQESYFASRSDKLSSQQVQVQIAAVKAAAERAVGGSGVEAAQAAAERSFLAGLAATSSLTGRAPVGHQEGMSSPKVPSGGFNTLGGVSNHVQALRQLVTLPLRAPHLFNAYRIRPPRGVLLWGPPGSGKTMLARAAASDAGATLFLINGPDIVSEYCGESEAGLRGVFAAARALAPSVIFIDEVDALAPARGGGGGLSTAAGGGSSGGEAGSMAGRIVTVLLTLMDGVTPAGTTGSTGSTVSGDGVVVLAATNRPDALDSALRRPGRFERELEIGVPGPTARLDILKSRLQNIKHQLTESEIKALADAAHGFVGADLAQLVDEATLSALRRVIAGRGGMNKSSLDNVSESSPEEKLPESQQVLCVQLKDFREAETRVRPSAMREVAVEVPKVHWNDVGGLEDVKERLKEVVEWPSRHPDALSRLGVSPPRGLLLYGPPGCSKTLLARAVATEAGLNFFSIKGGELFSKYVGESEKAVASLFVRARATAPSVVFFDEIDALAASRSQPGGAGSSSSSSGDRVLTQLLMELDGLQARTHVIVLAATNRPDCVDAALLRPGRFDRLLYVPPPNKEGRASILRVHLRGTPLDQDVDIAQLAECTADMTGADLSALCREASLAALEEDIGCEQVSMHHFTAALRLLTSSSVASEEVLRIYERFKAPGQL</sequence>
<keyword evidence="1" id="KW-0547">Nucleotide-binding</keyword>
<dbReference type="FunFam" id="3.40.50.300:FF:000012">
    <property type="entry name" value="Transitional endoplasmic reticulum ATPase"/>
    <property type="match status" value="1"/>
</dbReference>
<dbReference type="FunFam" id="1.10.8.60:FF:000178">
    <property type="entry name" value="CDC48/VCP homolog, AAA superfamily"/>
    <property type="match status" value="1"/>
</dbReference>
<feature type="domain" description="AAA+ ATPase" evidence="4">
    <location>
        <begin position="935"/>
        <end position="1077"/>
    </location>
</feature>
<dbReference type="STRING" id="1157962.A0A250X7H8"/>
<name>A0A250X7H8_9CHLO</name>
<accession>A0A250X7H8</accession>
<dbReference type="InterPro" id="IPR041569">
    <property type="entry name" value="AAA_lid_3"/>
</dbReference>
<dbReference type="FunFam" id="3.40.50.300:FF:000661">
    <property type="entry name" value="calmodulin-interacting protein 111 isoform X1"/>
    <property type="match status" value="1"/>
</dbReference>
<dbReference type="PANTHER" id="PTHR23077">
    <property type="entry name" value="AAA-FAMILY ATPASE"/>
    <property type="match status" value="1"/>
</dbReference>
<feature type="compositionally biased region" description="Polar residues" evidence="3">
    <location>
        <begin position="122"/>
        <end position="142"/>
    </location>
</feature>
<dbReference type="GO" id="GO:0009507">
    <property type="term" value="C:chloroplast"/>
    <property type="evidence" value="ECO:0007669"/>
    <property type="project" value="TreeGrafter"/>
</dbReference>
<dbReference type="SUPFAM" id="SSF52540">
    <property type="entry name" value="P-loop containing nucleoside triphosphate hydrolases"/>
    <property type="match status" value="2"/>
</dbReference>
<protein>
    <recommendedName>
        <fullName evidence="4">AAA+ ATPase domain-containing protein</fullName>
    </recommendedName>
</protein>
<dbReference type="InterPro" id="IPR003593">
    <property type="entry name" value="AAA+_ATPase"/>
</dbReference>
<dbReference type="InterPro" id="IPR027417">
    <property type="entry name" value="P-loop_NTPase"/>
</dbReference>
<dbReference type="Proteomes" id="UP000232323">
    <property type="component" value="Unassembled WGS sequence"/>
</dbReference>
<dbReference type="PANTHER" id="PTHR23077:SF27">
    <property type="entry name" value="ATPASE FAMILY GENE 2 PROTEIN HOMOLOG A"/>
    <property type="match status" value="1"/>
</dbReference>
<dbReference type="GO" id="GO:0016887">
    <property type="term" value="F:ATP hydrolysis activity"/>
    <property type="evidence" value="ECO:0007669"/>
    <property type="project" value="InterPro"/>
</dbReference>
<dbReference type="Gene3D" id="1.10.8.60">
    <property type="match status" value="2"/>
</dbReference>
<dbReference type="AlphaFoldDB" id="A0A250X7H8"/>
<evidence type="ECO:0000259" key="4">
    <source>
        <dbReference type="SMART" id="SM00382"/>
    </source>
</evidence>
<dbReference type="InterPro" id="IPR003960">
    <property type="entry name" value="ATPase_AAA_CS"/>
</dbReference>
<dbReference type="Pfam" id="PF00004">
    <property type="entry name" value="AAA"/>
    <property type="match status" value="2"/>
</dbReference>
<evidence type="ECO:0000313" key="6">
    <source>
        <dbReference type="Proteomes" id="UP000232323"/>
    </source>
</evidence>
<dbReference type="CDD" id="cd19511">
    <property type="entry name" value="RecA-like_CDC48_r2-like"/>
    <property type="match status" value="1"/>
</dbReference>
<dbReference type="Pfam" id="PF17862">
    <property type="entry name" value="AAA_lid_3"/>
    <property type="match status" value="2"/>
</dbReference>
<feature type="region of interest" description="Disordered" evidence="3">
    <location>
        <begin position="303"/>
        <end position="359"/>
    </location>
</feature>
<proteinExistence type="predicted"/>
<organism evidence="5 6">
    <name type="scientific">Chlamydomonas eustigma</name>
    <dbReference type="NCBI Taxonomy" id="1157962"/>
    <lineage>
        <taxon>Eukaryota</taxon>
        <taxon>Viridiplantae</taxon>
        <taxon>Chlorophyta</taxon>
        <taxon>core chlorophytes</taxon>
        <taxon>Chlorophyceae</taxon>
        <taxon>CS clade</taxon>
        <taxon>Chlamydomonadales</taxon>
        <taxon>Chlamydomonadaceae</taxon>
        <taxon>Chlamydomonas</taxon>
    </lineage>
</organism>